<dbReference type="InterPro" id="IPR000031">
    <property type="entry name" value="PurE_dom"/>
</dbReference>
<evidence type="ECO:0000256" key="3">
    <source>
        <dbReference type="HAMAP-Rule" id="MF_01929"/>
    </source>
</evidence>
<evidence type="ECO:0000313" key="7">
    <source>
        <dbReference type="EMBL" id="PCE43645.1"/>
    </source>
</evidence>
<evidence type="ECO:0000256" key="5">
    <source>
        <dbReference type="PIRSR" id="PIRSR001338-1"/>
    </source>
</evidence>
<dbReference type="Proteomes" id="UP000218934">
    <property type="component" value="Unassembled WGS sequence"/>
</dbReference>
<evidence type="ECO:0000259" key="6">
    <source>
        <dbReference type="SMART" id="SM01001"/>
    </source>
</evidence>
<dbReference type="GO" id="GO:0006189">
    <property type="term" value="P:'de novo' IMP biosynthetic process"/>
    <property type="evidence" value="ECO:0007669"/>
    <property type="project" value="UniProtKB-UniRule"/>
</dbReference>
<dbReference type="SUPFAM" id="SSF52255">
    <property type="entry name" value="N5-CAIR mutase (phosphoribosylaminoimidazole carboxylase, PurE)"/>
    <property type="match status" value="1"/>
</dbReference>
<name>A0A2A4G0X7_9SPHN</name>
<evidence type="ECO:0000256" key="1">
    <source>
        <dbReference type="ARBA" id="ARBA00022755"/>
    </source>
</evidence>
<evidence type="ECO:0000313" key="8">
    <source>
        <dbReference type="Proteomes" id="UP000218934"/>
    </source>
</evidence>
<dbReference type="InterPro" id="IPR024694">
    <property type="entry name" value="PurE_prokaryotes"/>
</dbReference>
<feature type="binding site" evidence="3 5">
    <location>
        <position position="43"/>
    </location>
    <ligand>
        <name>substrate</name>
    </ligand>
</feature>
<dbReference type="EC" id="5.4.99.18" evidence="3 4"/>
<dbReference type="AlphaFoldDB" id="A0A2A4G0X7"/>
<dbReference type="Pfam" id="PF00731">
    <property type="entry name" value="AIRC"/>
    <property type="match status" value="1"/>
</dbReference>
<evidence type="ECO:0000256" key="2">
    <source>
        <dbReference type="ARBA" id="ARBA00023235"/>
    </source>
</evidence>
<feature type="domain" description="PurE" evidence="6">
    <location>
        <begin position="5"/>
        <end position="156"/>
    </location>
</feature>
<keyword evidence="1 3" id="KW-0658">Purine biosynthesis</keyword>
<dbReference type="PIRSF" id="PIRSF001338">
    <property type="entry name" value="AIR_carboxylase"/>
    <property type="match status" value="1"/>
</dbReference>
<keyword evidence="2 3" id="KW-0413">Isomerase</keyword>
<dbReference type="PANTHER" id="PTHR23046:SF2">
    <property type="entry name" value="PHOSPHORIBOSYLAMINOIMIDAZOLE CARBOXYLASE"/>
    <property type="match status" value="1"/>
</dbReference>
<comment type="pathway">
    <text evidence="3 4">Purine metabolism; IMP biosynthesis via de novo pathway; 5-amino-1-(5-phospho-D-ribosyl)imidazole-4-carboxylate from 5-amino-1-(5-phospho-D-ribosyl)imidazole (N5-CAIR route): step 2/2.</text>
</comment>
<accession>A0A2A4G0X7</accession>
<gene>
    <name evidence="3 7" type="primary">purE</name>
    <name evidence="7" type="ORF">COO09_04930</name>
</gene>
<dbReference type="HAMAP" id="MF_01929">
    <property type="entry name" value="PurE_classI"/>
    <property type="match status" value="1"/>
</dbReference>
<comment type="catalytic activity">
    <reaction evidence="3 4">
        <text>5-carboxyamino-1-(5-phospho-D-ribosyl)imidazole + H(+) = 5-amino-1-(5-phospho-D-ribosyl)imidazole-4-carboxylate</text>
        <dbReference type="Rhea" id="RHEA:13193"/>
        <dbReference type="ChEBI" id="CHEBI:15378"/>
        <dbReference type="ChEBI" id="CHEBI:58730"/>
        <dbReference type="ChEBI" id="CHEBI:77657"/>
        <dbReference type="EC" id="5.4.99.18"/>
    </reaction>
</comment>
<sequence length="162" mass="16583">MAEAPLIGIIMGSRSDWETMSHAAATLDALGVPHETLVVSAHRTPDRLYDYAKSAVERGLRAIIAGAGGAAHLPGMAASMTRLPVLGVPVESKALKGMDSLLSIVQMPGGVPVGTFAIGKPGAINAALFGAAILATTDPALAARLDAWRAKQTADVAVEPHD</sequence>
<feature type="binding site" evidence="3 5">
    <location>
        <position position="13"/>
    </location>
    <ligand>
        <name>substrate</name>
    </ligand>
</feature>
<organism evidence="7 8">
    <name type="scientific">Rhizorhabdus dicambivorans</name>
    <dbReference type="NCBI Taxonomy" id="1850238"/>
    <lineage>
        <taxon>Bacteria</taxon>
        <taxon>Pseudomonadati</taxon>
        <taxon>Pseudomonadota</taxon>
        <taxon>Alphaproteobacteria</taxon>
        <taxon>Sphingomonadales</taxon>
        <taxon>Sphingomonadaceae</taxon>
        <taxon>Rhizorhabdus</taxon>
    </lineage>
</organism>
<dbReference type="EMBL" id="NWUF01000003">
    <property type="protein sequence ID" value="PCE43645.1"/>
    <property type="molecule type" value="Genomic_DNA"/>
</dbReference>
<dbReference type="Gene3D" id="3.40.50.1970">
    <property type="match status" value="1"/>
</dbReference>
<dbReference type="OrthoDB" id="9791908at2"/>
<dbReference type="PANTHER" id="PTHR23046">
    <property type="entry name" value="PHOSPHORIBOSYLAMINOIMIDAZOLE CARBOXYLASE CATALYTIC SUBUNIT"/>
    <property type="match status" value="1"/>
</dbReference>
<feature type="binding site" evidence="3 5">
    <location>
        <position position="16"/>
    </location>
    <ligand>
        <name>substrate</name>
    </ligand>
</feature>
<dbReference type="GO" id="GO:0034023">
    <property type="term" value="F:5-(carboxyamino)imidazole ribonucleotide mutase activity"/>
    <property type="evidence" value="ECO:0007669"/>
    <property type="project" value="UniProtKB-UniRule"/>
</dbReference>
<dbReference type="InterPro" id="IPR033747">
    <property type="entry name" value="PurE_ClassI"/>
</dbReference>
<keyword evidence="8" id="KW-1185">Reference proteome</keyword>
<protein>
    <recommendedName>
        <fullName evidence="3 4">N5-carboxyaminoimidazole ribonucleotide mutase</fullName>
        <shortName evidence="3 4">N5-CAIR mutase</shortName>
        <ecNumber evidence="3 4">5.4.99.18</ecNumber>
    </recommendedName>
    <alternativeName>
        <fullName evidence="3">5-(carboxyamino)imidazole ribonucleotide mutase</fullName>
    </alternativeName>
</protein>
<dbReference type="SMART" id="SM01001">
    <property type="entry name" value="AIRC"/>
    <property type="match status" value="1"/>
</dbReference>
<comment type="similarity">
    <text evidence="3">Belongs to the AIR carboxylase family. Class I subfamily.</text>
</comment>
<dbReference type="UniPathway" id="UPA00074">
    <property type="reaction ID" value="UER00943"/>
</dbReference>
<proteinExistence type="inferred from homology"/>
<comment type="caution">
    <text evidence="7">The sequence shown here is derived from an EMBL/GenBank/DDBJ whole genome shotgun (WGS) entry which is preliminary data.</text>
</comment>
<dbReference type="KEGG" id="rdi:CMV14_02610"/>
<reference evidence="7 8" key="1">
    <citation type="submission" date="2017-09" db="EMBL/GenBank/DDBJ databases">
        <title>The Catabolism of 3,6-Dichlorosalicylic acid is Initiated by the Cytochrome P450 Monooxygenase DsmABC in Rhizorhabdus dicambivorans Ndbn-20.</title>
        <authorList>
            <person name="Na L."/>
        </authorList>
    </citation>
    <scope>NUCLEOTIDE SEQUENCE [LARGE SCALE GENOMIC DNA]</scope>
    <source>
        <strain evidence="7 8">Ndbn-20m</strain>
    </source>
</reference>
<dbReference type="RefSeq" id="WP_066969669.1">
    <property type="nucleotide sequence ID" value="NZ_CP023449.1"/>
</dbReference>
<comment type="function">
    <text evidence="3 4">Catalyzes the conversion of N5-carboxyaminoimidazole ribonucleotide (N5-CAIR) to 4-carboxy-5-aminoimidazole ribonucleotide (CAIR).</text>
</comment>
<evidence type="ECO:0000256" key="4">
    <source>
        <dbReference type="PIRNR" id="PIRNR001338"/>
    </source>
</evidence>
<dbReference type="NCBIfam" id="TIGR01162">
    <property type="entry name" value="purE"/>
    <property type="match status" value="1"/>
</dbReference>